<keyword evidence="7" id="KW-0378">Hydrolase</keyword>
<dbReference type="InterPro" id="IPR011650">
    <property type="entry name" value="Peptidase_M20_dimer"/>
</dbReference>
<gene>
    <name evidence="11" type="ORF">CAK95_16845</name>
</gene>
<evidence type="ECO:0000313" key="11">
    <source>
        <dbReference type="EMBL" id="ARQ00556.1"/>
    </source>
</evidence>
<proteinExistence type="inferred from homology"/>
<evidence type="ECO:0000256" key="7">
    <source>
        <dbReference type="ARBA" id="ARBA00022801"/>
    </source>
</evidence>
<keyword evidence="9" id="KW-0170">Cobalt</keyword>
<reference evidence="11 12" key="1">
    <citation type="submission" date="2017-05" db="EMBL/GenBank/DDBJ databases">
        <title>Full genome sequence of Pseudorhodoplanes sinuspersici.</title>
        <authorList>
            <person name="Dastgheib S.M.M."/>
            <person name="Shavandi M."/>
            <person name="Tirandaz H."/>
        </authorList>
    </citation>
    <scope>NUCLEOTIDE SEQUENCE [LARGE SCALE GENOMIC DNA]</scope>
    <source>
        <strain evidence="11 12">RIPI110</strain>
    </source>
</reference>
<evidence type="ECO:0000259" key="10">
    <source>
        <dbReference type="Pfam" id="PF07687"/>
    </source>
</evidence>
<keyword evidence="3" id="KW-0963">Cytoplasm</keyword>
<evidence type="ECO:0000256" key="1">
    <source>
        <dbReference type="ARBA" id="ARBA00001947"/>
    </source>
</evidence>
<dbReference type="PROSITE" id="PS00759">
    <property type="entry name" value="ARGE_DAPE_CPG2_2"/>
    <property type="match status" value="1"/>
</dbReference>
<evidence type="ECO:0000256" key="3">
    <source>
        <dbReference type="ARBA" id="ARBA00022490"/>
    </source>
</evidence>
<dbReference type="Pfam" id="PF07687">
    <property type="entry name" value="M20_dimer"/>
    <property type="match status" value="1"/>
</dbReference>
<dbReference type="EMBL" id="CP021112">
    <property type="protein sequence ID" value="ARQ00556.1"/>
    <property type="molecule type" value="Genomic_DNA"/>
</dbReference>
<dbReference type="GO" id="GO:0046872">
    <property type="term" value="F:metal ion binding"/>
    <property type="evidence" value="ECO:0007669"/>
    <property type="project" value="UniProtKB-KW"/>
</dbReference>
<dbReference type="STRING" id="1235591.CAK95_16845"/>
<dbReference type="InterPro" id="IPR010169">
    <property type="entry name" value="AcOrn-deacetyl"/>
</dbReference>
<evidence type="ECO:0000256" key="6">
    <source>
        <dbReference type="ARBA" id="ARBA00022723"/>
    </source>
</evidence>
<dbReference type="SUPFAM" id="SSF55031">
    <property type="entry name" value="Bacterial exopeptidase dimerisation domain"/>
    <property type="match status" value="1"/>
</dbReference>
<dbReference type="AlphaFoldDB" id="A0A1W6ZTC8"/>
<dbReference type="InterPro" id="IPR001261">
    <property type="entry name" value="ArgE/DapE_CS"/>
</dbReference>
<dbReference type="RefSeq" id="WP_086088953.1">
    <property type="nucleotide sequence ID" value="NZ_CP021112.1"/>
</dbReference>
<dbReference type="InterPro" id="IPR036264">
    <property type="entry name" value="Bact_exopeptidase_dim_dom"/>
</dbReference>
<feature type="domain" description="Peptidase M20 dimerisation" evidence="10">
    <location>
        <begin position="173"/>
        <end position="281"/>
    </location>
</feature>
<dbReference type="InterPro" id="IPR002933">
    <property type="entry name" value="Peptidase_M20"/>
</dbReference>
<dbReference type="CDD" id="cd03894">
    <property type="entry name" value="M20_ArgE"/>
    <property type="match status" value="1"/>
</dbReference>
<dbReference type="SUPFAM" id="SSF53187">
    <property type="entry name" value="Zn-dependent exopeptidases"/>
    <property type="match status" value="1"/>
</dbReference>
<dbReference type="KEGG" id="psin:CAK95_16845"/>
<keyword evidence="4" id="KW-0055">Arginine biosynthesis</keyword>
<evidence type="ECO:0000256" key="9">
    <source>
        <dbReference type="ARBA" id="ARBA00023285"/>
    </source>
</evidence>
<dbReference type="Proteomes" id="UP000194137">
    <property type="component" value="Chromosome"/>
</dbReference>
<dbReference type="PANTHER" id="PTHR43808">
    <property type="entry name" value="ACETYLORNITHINE DEACETYLASE"/>
    <property type="match status" value="1"/>
</dbReference>
<accession>A0A1W6ZTC8</accession>
<name>A0A1W6ZTC8_9HYPH</name>
<keyword evidence="8" id="KW-0862">Zinc</keyword>
<dbReference type="PANTHER" id="PTHR43808:SF31">
    <property type="entry name" value="N-ACETYL-L-CITRULLINE DEACETYLASE"/>
    <property type="match status" value="1"/>
</dbReference>
<dbReference type="Gene3D" id="3.30.70.360">
    <property type="match status" value="1"/>
</dbReference>
<comment type="similarity">
    <text evidence="2">Belongs to the peptidase M20A family. ArgE subfamily.</text>
</comment>
<organism evidence="11 12">
    <name type="scientific">Pseudorhodoplanes sinuspersici</name>
    <dbReference type="NCBI Taxonomy" id="1235591"/>
    <lineage>
        <taxon>Bacteria</taxon>
        <taxon>Pseudomonadati</taxon>
        <taxon>Pseudomonadota</taxon>
        <taxon>Alphaproteobacteria</taxon>
        <taxon>Hyphomicrobiales</taxon>
        <taxon>Pseudorhodoplanes</taxon>
    </lineage>
</organism>
<dbReference type="Pfam" id="PF01546">
    <property type="entry name" value="Peptidase_M20"/>
    <property type="match status" value="1"/>
</dbReference>
<evidence type="ECO:0000256" key="5">
    <source>
        <dbReference type="ARBA" id="ARBA00022605"/>
    </source>
</evidence>
<keyword evidence="6" id="KW-0479">Metal-binding</keyword>
<evidence type="ECO:0000256" key="8">
    <source>
        <dbReference type="ARBA" id="ARBA00022833"/>
    </source>
</evidence>
<dbReference type="Gene3D" id="3.40.630.10">
    <property type="entry name" value="Zn peptidases"/>
    <property type="match status" value="1"/>
</dbReference>
<dbReference type="OrthoDB" id="9809784at2"/>
<evidence type="ECO:0000313" key="12">
    <source>
        <dbReference type="Proteomes" id="UP000194137"/>
    </source>
</evidence>
<protein>
    <submittedName>
        <fullName evidence="11">Acetylornithine deacetylase</fullName>
    </submittedName>
</protein>
<evidence type="ECO:0000256" key="4">
    <source>
        <dbReference type="ARBA" id="ARBA00022571"/>
    </source>
</evidence>
<evidence type="ECO:0000256" key="2">
    <source>
        <dbReference type="ARBA" id="ARBA00005691"/>
    </source>
</evidence>
<dbReference type="NCBIfam" id="NF005710">
    <property type="entry name" value="PRK07522.1"/>
    <property type="match status" value="1"/>
</dbReference>
<keyword evidence="5" id="KW-0028">Amino-acid biosynthesis</keyword>
<dbReference type="GO" id="GO:0008777">
    <property type="term" value="F:acetylornithine deacetylase activity"/>
    <property type="evidence" value="ECO:0007669"/>
    <property type="project" value="TreeGrafter"/>
</dbReference>
<dbReference type="InterPro" id="IPR050072">
    <property type="entry name" value="Peptidase_M20A"/>
</dbReference>
<comment type="cofactor">
    <cofactor evidence="1">
        <name>Zn(2+)</name>
        <dbReference type="ChEBI" id="CHEBI:29105"/>
    </cofactor>
</comment>
<keyword evidence="12" id="KW-1185">Reference proteome</keyword>
<dbReference type="GO" id="GO:0006526">
    <property type="term" value="P:L-arginine biosynthetic process"/>
    <property type="evidence" value="ECO:0007669"/>
    <property type="project" value="UniProtKB-KW"/>
</dbReference>
<sequence>MTDQQTTLEILDALIGFPSISRDSNLDIVSWIESYLARHDVRSQRIADRTGAKASILATIGPSDRAGIVLSAHTDVVPVDGQDWSSPPFTATRRDNRIVGRGATDMKGFIAGVLAHAPHFKAAATQTPVHIALSYDEEVGCLGAPDLVDVVASLPTKPALCIVGEPTGLNAVYAHKGKVARRIIVTGRGGHSALPHRAANAVTAAARLVNNISDLADTTSNSDVRDEAFDPPYTTIHVGSLHGGTALNLVPDRAVIEFEIRDIPGTDVASLLAQIDRFIDEQRNDLKRQASEADIIVENISSYPSLMIAQNDAAVATVARLADSKHPAGTVSFGTEAGLYAKAGIPTVVCGPGDIGRAHKADEWIGIDELAQADAMMKRLAAHLNQPAEQWIKA</sequence>
<dbReference type="NCBIfam" id="TIGR01892">
    <property type="entry name" value="AcOrn-deacetyl"/>
    <property type="match status" value="1"/>
</dbReference>